<keyword evidence="2" id="KW-1185">Reference proteome</keyword>
<reference evidence="2" key="1">
    <citation type="journal article" date="2020" name="Stud. Mycol.">
        <title>101 Dothideomycetes genomes: A test case for predicting lifestyles and emergence of pathogens.</title>
        <authorList>
            <person name="Haridas S."/>
            <person name="Albert R."/>
            <person name="Binder M."/>
            <person name="Bloem J."/>
            <person name="LaButti K."/>
            <person name="Salamov A."/>
            <person name="Andreopoulos B."/>
            <person name="Baker S."/>
            <person name="Barry K."/>
            <person name="Bills G."/>
            <person name="Bluhm B."/>
            <person name="Cannon C."/>
            <person name="Castanera R."/>
            <person name="Culley D."/>
            <person name="Daum C."/>
            <person name="Ezra D."/>
            <person name="Gonzalez J."/>
            <person name="Henrissat B."/>
            <person name="Kuo A."/>
            <person name="Liang C."/>
            <person name="Lipzen A."/>
            <person name="Lutzoni F."/>
            <person name="Magnuson J."/>
            <person name="Mondo S."/>
            <person name="Nolan M."/>
            <person name="Ohm R."/>
            <person name="Pangilinan J."/>
            <person name="Park H.-J."/>
            <person name="Ramirez L."/>
            <person name="Alfaro M."/>
            <person name="Sun H."/>
            <person name="Tritt A."/>
            <person name="Yoshinaga Y."/>
            <person name="Zwiers L.-H."/>
            <person name="Turgeon B."/>
            <person name="Goodwin S."/>
            <person name="Spatafora J."/>
            <person name="Crous P."/>
            <person name="Grigoriev I."/>
        </authorList>
    </citation>
    <scope>NUCLEOTIDE SEQUENCE [LARGE SCALE GENOMIC DNA]</scope>
    <source>
        <strain evidence="2">CECT 20119</strain>
    </source>
</reference>
<organism evidence="1 2">
    <name type="scientific">Elsinoe ampelina</name>
    <dbReference type="NCBI Taxonomy" id="302913"/>
    <lineage>
        <taxon>Eukaryota</taxon>
        <taxon>Fungi</taxon>
        <taxon>Dikarya</taxon>
        <taxon>Ascomycota</taxon>
        <taxon>Pezizomycotina</taxon>
        <taxon>Dothideomycetes</taxon>
        <taxon>Dothideomycetidae</taxon>
        <taxon>Myriangiales</taxon>
        <taxon>Elsinoaceae</taxon>
        <taxon>Elsinoe</taxon>
    </lineage>
</organism>
<dbReference type="OrthoDB" id="10515572at2759"/>
<gene>
    <name evidence="1" type="ORF">BDZ85DRAFT_253023</name>
</gene>
<sequence length="559" mass="60434">MKSHTRIHSLYSGAATITTASQVISMGFASVADALHAWTTPGLDGSSATNAALDDHERPCELFGALNVGLPSSTADNTGPEAALNQMIKRVEYATISAPWRRPHHRFRSARTATTGANILSDVPRAKPLFMPTWRSITKSSKLLMGMSRSLKTSSPVQFLIHICLSKTCSYTIVTPNMVILSKPVKPLTGLAWLLTFSKMAIAVNYNDAYFGAFGPSPVSSFDVTTTDQNNPLYLAGTVSGANSYPTTDWPAWSDQVECVTPDNPTVTVGGPCAREAITQVVLSALMQVANDANPGDNFAGMRFLSRASTAAYQAYSVEDRGQGLSCPTCPAPYSDQSCPPLDNRSYWFRKPGFRFELKTKAIKVTCKKTCKDFPTLNEANVEATLRLLAGQMRGKRGQVANIQLYRPNNNREIIAKCRVTLLSDATPYGGQNWLGTASACPDLVYDAGSPAVDEASSLKLQTRSAKRPIFCYDPGDCAHRRTSSGVALRDWAQSSLRLAPMSHETDPVGTIVCEASNAITYISVHRGVVSVRAYTPHGVSNAGAFWKANVSILRQLEA</sequence>
<dbReference type="EMBL" id="ML992520">
    <property type="protein sequence ID" value="KAF2219093.1"/>
    <property type="molecule type" value="Genomic_DNA"/>
</dbReference>
<accession>A0A6A6G0D1</accession>
<protein>
    <submittedName>
        <fullName evidence="1">Uncharacterized protein</fullName>
    </submittedName>
</protein>
<dbReference type="Proteomes" id="UP000799538">
    <property type="component" value="Unassembled WGS sequence"/>
</dbReference>
<evidence type="ECO:0000313" key="1">
    <source>
        <dbReference type="EMBL" id="KAF2219093.1"/>
    </source>
</evidence>
<proteinExistence type="predicted"/>
<evidence type="ECO:0000313" key="2">
    <source>
        <dbReference type="Proteomes" id="UP000799538"/>
    </source>
</evidence>
<dbReference type="AlphaFoldDB" id="A0A6A6G0D1"/>
<name>A0A6A6G0D1_9PEZI</name>